<dbReference type="RefSeq" id="WP_175549012.1">
    <property type="nucleotide sequence ID" value="NZ_FRAR01000017.1"/>
</dbReference>
<evidence type="ECO:0000313" key="2">
    <source>
        <dbReference type="Proteomes" id="UP000183997"/>
    </source>
</evidence>
<keyword evidence="2" id="KW-1185">Reference proteome</keyword>
<name>A0A1M6TMU3_9FIRM</name>
<organism evidence="1 2">
    <name type="scientific">Desulforamulus aeronauticus DSM 10349</name>
    <dbReference type="NCBI Taxonomy" id="1121421"/>
    <lineage>
        <taxon>Bacteria</taxon>
        <taxon>Bacillati</taxon>
        <taxon>Bacillota</taxon>
        <taxon>Clostridia</taxon>
        <taxon>Eubacteriales</taxon>
        <taxon>Peptococcaceae</taxon>
        <taxon>Desulforamulus</taxon>
    </lineage>
</organism>
<gene>
    <name evidence="1" type="ORF">SAMN02745123_02385</name>
</gene>
<evidence type="ECO:0008006" key="3">
    <source>
        <dbReference type="Google" id="ProtNLM"/>
    </source>
</evidence>
<evidence type="ECO:0000313" key="1">
    <source>
        <dbReference type="EMBL" id="SHK58271.1"/>
    </source>
</evidence>
<reference evidence="2" key="1">
    <citation type="submission" date="2016-11" db="EMBL/GenBank/DDBJ databases">
        <authorList>
            <person name="Varghese N."/>
            <person name="Submissions S."/>
        </authorList>
    </citation>
    <scope>NUCLEOTIDE SEQUENCE [LARGE SCALE GENOMIC DNA]</scope>
    <source>
        <strain evidence="2">DSM 10349</strain>
    </source>
</reference>
<dbReference type="STRING" id="1121421.SAMN02745123_02385"/>
<sequence>MTSTKDKAVIHALNNLITVIQGNAELIQLKQGLEEAREILEACRKMQGLLNSLRQER</sequence>
<dbReference type="EMBL" id="FRAR01000017">
    <property type="protein sequence ID" value="SHK58271.1"/>
    <property type="molecule type" value="Genomic_DNA"/>
</dbReference>
<dbReference type="Proteomes" id="UP000183997">
    <property type="component" value="Unassembled WGS sequence"/>
</dbReference>
<dbReference type="AlphaFoldDB" id="A0A1M6TMU3"/>
<accession>A0A1M6TMU3</accession>
<proteinExistence type="predicted"/>
<protein>
    <recommendedName>
        <fullName evidence="3">Histidine kinase</fullName>
    </recommendedName>
</protein>